<dbReference type="EMBL" id="VCIA01000001">
    <property type="protein sequence ID" value="TMN21401.1"/>
    <property type="molecule type" value="Genomic_DNA"/>
</dbReference>
<evidence type="ECO:0000313" key="2">
    <source>
        <dbReference type="EMBL" id="TRM10280.1"/>
    </source>
</evidence>
<sequence>MMSKELEQSSFVVADQFMEKVNFFTQEMGLYDWKEDVIQESIFGLWEACRTFDAGEGEFSLFAEANMKRWIGINLHRQQSPPHFISQQLVPMLETNNESQQNMFIRHAIQRRFLVNQWKWLYGHILLNDWLLNNYHRGAG</sequence>
<dbReference type="OrthoDB" id="2973206at2"/>
<dbReference type="Proteomes" id="UP000306980">
    <property type="component" value="Unassembled WGS sequence"/>
</dbReference>
<accession>A0A549YEG4</accession>
<protein>
    <recommendedName>
        <fullName evidence="5">RNA polymerase sigma-70 region 2 domain-containing protein</fullName>
    </recommendedName>
</protein>
<dbReference type="RefSeq" id="WP_138601766.1">
    <property type="nucleotide sequence ID" value="NZ_VCIA01000001.1"/>
</dbReference>
<reference evidence="2 4" key="2">
    <citation type="submission" date="2019-07" db="EMBL/GenBank/DDBJ databases">
        <title>Genomic analysis of Lentibacillus sp. NKC851-2.</title>
        <authorList>
            <person name="Oh Y.J."/>
        </authorList>
    </citation>
    <scope>NUCLEOTIDE SEQUENCE [LARGE SCALE GENOMIC DNA]</scope>
    <source>
        <strain evidence="2 4">NKC851-2</strain>
    </source>
</reference>
<evidence type="ECO:0000313" key="4">
    <source>
        <dbReference type="Proteomes" id="UP000319280"/>
    </source>
</evidence>
<gene>
    <name evidence="1" type="ORF">FFL34_04205</name>
    <name evidence="2" type="ORF">FH966_00290</name>
</gene>
<dbReference type="EMBL" id="VJMZ01000001">
    <property type="protein sequence ID" value="TRM10280.1"/>
    <property type="molecule type" value="Genomic_DNA"/>
</dbReference>
<comment type="caution">
    <text evidence="2">The sequence shown here is derived from an EMBL/GenBank/DDBJ whole genome shotgun (WGS) entry which is preliminary data.</text>
</comment>
<reference evidence="1 3" key="1">
    <citation type="submission" date="2019-05" db="EMBL/GenBank/DDBJ databases">
        <title>Genomic analysis of Lentibacillus sp. NKC220-2.</title>
        <authorList>
            <person name="Oh Y.J."/>
        </authorList>
    </citation>
    <scope>NUCLEOTIDE SEQUENCE [LARGE SCALE GENOMIC DNA]</scope>
    <source>
        <strain evidence="1 3">NKC220-2</strain>
    </source>
</reference>
<proteinExistence type="predicted"/>
<keyword evidence="4" id="KW-1185">Reference proteome</keyword>
<name>A0A549YEG4_9BACI</name>
<evidence type="ECO:0000313" key="3">
    <source>
        <dbReference type="Proteomes" id="UP000306980"/>
    </source>
</evidence>
<evidence type="ECO:0000313" key="1">
    <source>
        <dbReference type="EMBL" id="TMN21401.1"/>
    </source>
</evidence>
<accession>A0A5S3QJL3</accession>
<evidence type="ECO:0008006" key="5">
    <source>
        <dbReference type="Google" id="ProtNLM"/>
    </source>
</evidence>
<dbReference type="AlphaFoldDB" id="A0A549YEG4"/>
<dbReference type="Proteomes" id="UP000319280">
    <property type="component" value="Unassembled WGS sequence"/>
</dbReference>
<organism evidence="2 4">
    <name type="scientific">Lentibacillus cibarius</name>
    <dbReference type="NCBI Taxonomy" id="2583219"/>
    <lineage>
        <taxon>Bacteria</taxon>
        <taxon>Bacillati</taxon>
        <taxon>Bacillota</taxon>
        <taxon>Bacilli</taxon>
        <taxon>Bacillales</taxon>
        <taxon>Bacillaceae</taxon>
        <taxon>Lentibacillus</taxon>
    </lineage>
</organism>